<dbReference type="Proteomes" id="UP001230289">
    <property type="component" value="Unassembled WGS sequence"/>
</dbReference>
<feature type="compositionally biased region" description="Basic and acidic residues" evidence="1">
    <location>
        <begin position="157"/>
        <end position="184"/>
    </location>
</feature>
<reference evidence="3 4" key="1">
    <citation type="submission" date="2023-08" db="EMBL/GenBank/DDBJ databases">
        <title>Microbacterium sp. nov., isolated from a waste landfill.</title>
        <authorList>
            <person name="Wen W."/>
        </authorList>
    </citation>
    <scope>NUCLEOTIDE SEQUENCE [LARGE SCALE GENOMIC DNA]</scope>
    <source>
        <strain evidence="3 4">ASV81</strain>
    </source>
</reference>
<keyword evidence="4" id="KW-1185">Reference proteome</keyword>
<comment type="caution">
    <text evidence="3">The sequence shown here is derived from an EMBL/GenBank/DDBJ whole genome shotgun (WGS) entry which is preliminary data.</text>
</comment>
<feature type="transmembrane region" description="Helical" evidence="2">
    <location>
        <begin position="39"/>
        <end position="59"/>
    </location>
</feature>
<evidence type="ECO:0000256" key="1">
    <source>
        <dbReference type="SAM" id="MobiDB-lite"/>
    </source>
</evidence>
<dbReference type="EMBL" id="JAVFCB010000009">
    <property type="protein sequence ID" value="MDQ4215184.1"/>
    <property type="molecule type" value="Genomic_DNA"/>
</dbReference>
<keyword evidence="2" id="KW-0812">Transmembrane</keyword>
<dbReference type="RefSeq" id="WP_308490138.1">
    <property type="nucleotide sequence ID" value="NZ_JAVFCB010000009.1"/>
</dbReference>
<sequence length="184" mass="19126">MKRTSPIVLLVLALAGGAVGFLLDHGLTTAGRATFTPAIALPILLVLLAIAVLAFAWPIRRSVRQSAKPEMRTAAHRRRVDPFRAFRIAMLARASSLLGAVIVGFGAGLGAYLLSRPIQPPIGSITAVVATVVAALVLTIAALVAESFCMLPGNGPHDPDGPHGGPRLEGDDDEHPRAVADTGH</sequence>
<protein>
    <submittedName>
        <fullName evidence="3">DUF3180 domain-containing protein</fullName>
    </submittedName>
</protein>
<dbReference type="InterPro" id="IPR021517">
    <property type="entry name" value="DUF3180"/>
</dbReference>
<evidence type="ECO:0000313" key="4">
    <source>
        <dbReference type="Proteomes" id="UP001230289"/>
    </source>
</evidence>
<organism evidence="3 4">
    <name type="scientific">Microbacterium capsulatum</name>
    <dbReference type="NCBI Taxonomy" id="3041921"/>
    <lineage>
        <taxon>Bacteria</taxon>
        <taxon>Bacillati</taxon>
        <taxon>Actinomycetota</taxon>
        <taxon>Actinomycetes</taxon>
        <taxon>Micrococcales</taxon>
        <taxon>Microbacteriaceae</taxon>
        <taxon>Microbacterium</taxon>
    </lineage>
</organism>
<proteinExistence type="predicted"/>
<evidence type="ECO:0000313" key="3">
    <source>
        <dbReference type="EMBL" id="MDQ4215184.1"/>
    </source>
</evidence>
<keyword evidence="2" id="KW-1133">Transmembrane helix</keyword>
<keyword evidence="2" id="KW-0472">Membrane</keyword>
<dbReference type="Pfam" id="PF11377">
    <property type="entry name" value="DUF3180"/>
    <property type="match status" value="1"/>
</dbReference>
<feature type="region of interest" description="Disordered" evidence="1">
    <location>
        <begin position="155"/>
        <end position="184"/>
    </location>
</feature>
<feature type="transmembrane region" description="Helical" evidence="2">
    <location>
        <begin position="125"/>
        <end position="145"/>
    </location>
</feature>
<accession>A0ABU0XJ78</accession>
<evidence type="ECO:0000256" key="2">
    <source>
        <dbReference type="SAM" id="Phobius"/>
    </source>
</evidence>
<feature type="transmembrane region" description="Helical" evidence="2">
    <location>
        <begin position="88"/>
        <end position="113"/>
    </location>
</feature>
<name>A0ABU0XJ78_9MICO</name>
<gene>
    <name evidence="3" type="ORF">RBR11_14790</name>
</gene>